<reference evidence="1 2" key="1">
    <citation type="submission" date="2023-02" db="EMBL/GenBank/DDBJ databases">
        <title>LHISI_Scaffold_Assembly.</title>
        <authorList>
            <person name="Stuart O.P."/>
            <person name="Cleave R."/>
            <person name="Magrath M.J.L."/>
            <person name="Mikheyev A.S."/>
        </authorList>
    </citation>
    <scope>NUCLEOTIDE SEQUENCE [LARGE SCALE GENOMIC DNA]</scope>
    <source>
        <strain evidence="1">Daus_M_001</strain>
        <tissue evidence="1">Leg muscle</tissue>
    </source>
</reference>
<name>A0ABQ9I7J4_9NEOP</name>
<dbReference type="Proteomes" id="UP001159363">
    <property type="component" value="Chromosome 2"/>
</dbReference>
<proteinExistence type="predicted"/>
<evidence type="ECO:0000313" key="1">
    <source>
        <dbReference type="EMBL" id="KAJ8892601.1"/>
    </source>
</evidence>
<protein>
    <submittedName>
        <fullName evidence="1">Uncharacterized protein</fullName>
    </submittedName>
</protein>
<keyword evidence="2" id="KW-1185">Reference proteome</keyword>
<comment type="caution">
    <text evidence="1">The sequence shown here is derived from an EMBL/GenBank/DDBJ whole genome shotgun (WGS) entry which is preliminary data.</text>
</comment>
<gene>
    <name evidence="1" type="ORF">PR048_005182</name>
</gene>
<dbReference type="EMBL" id="JARBHB010000002">
    <property type="protein sequence ID" value="KAJ8892601.1"/>
    <property type="molecule type" value="Genomic_DNA"/>
</dbReference>
<organism evidence="1 2">
    <name type="scientific">Dryococelus australis</name>
    <dbReference type="NCBI Taxonomy" id="614101"/>
    <lineage>
        <taxon>Eukaryota</taxon>
        <taxon>Metazoa</taxon>
        <taxon>Ecdysozoa</taxon>
        <taxon>Arthropoda</taxon>
        <taxon>Hexapoda</taxon>
        <taxon>Insecta</taxon>
        <taxon>Pterygota</taxon>
        <taxon>Neoptera</taxon>
        <taxon>Polyneoptera</taxon>
        <taxon>Phasmatodea</taxon>
        <taxon>Verophasmatodea</taxon>
        <taxon>Anareolatae</taxon>
        <taxon>Phasmatidae</taxon>
        <taxon>Eurycanthinae</taxon>
        <taxon>Dryococelus</taxon>
    </lineage>
</organism>
<sequence>MYVYNHVAVYSDACTGQNRNVKLTLMCMKAVQKQERYQYYSPKIGHSFLSNDADFGSVEVYAKTRTMFSRENWCTAIANARRNKSFYVTVMSGEDFKSTKTLSKQLRTGRSIKCSSLYLG</sequence>
<evidence type="ECO:0000313" key="2">
    <source>
        <dbReference type="Proteomes" id="UP001159363"/>
    </source>
</evidence>
<accession>A0ABQ9I7J4</accession>